<sequence>MVKTKETICQNIFFSFFLLHFHLIFSNYCCVYRCTIIHFYHSDEFLKLWIAFQRRVVLFSSHTSSDTETEQRSNSKKTNMAKEQRAEAVESFVKKYMERNPGVFRKATLVRNEVGGSRYTVKDAIDRIKEKMGAPEPENDHDLIDSASASPPAASNSNLCDQPESGTNTDLAVIPQITDENIRHTKITAPAESSLELVDYAACSEFSNLHDFSASCEFQAASLQSANSAISVSGSEKEASANIIPLVSRSKSEDTIDINAFSDSLPFELENGQMMQNEVHSDMCRSSGRDLLLDSANLSDLEHGKVYNTRYRAQQENKELTCSLLNLCSSMTDKHALNRSSVSGLADLFKNNDDEAIAEFNNAQLLEGLQSSRFLSARERNSQVNQLASSYPFSSRKSHSNMQVTIPNKPVLAEYKSHPPEEETTISNGTQSIISEVEEPFATAEKKGSSGDTNTISNQASKVMNSRKSDMVFQSNIEHLEEYKEKDGAKSFEIKHLIDCIKKLPQRSNNESQENAPTCIYDGSSKGNLSGGPDFLAFEVVGKKGRKPSEGTVVREELEDDGQINILSANLNVEHDTESCPEFAIPDLVKSLITDIRESNDIRKLSKESEENVAMVKFLRTVVTESDLQKGFKDCGDISKVDISNVEGAYFQVAYVYFRTREGLRKALEKTDFRLKTSDPTVEATGLDEDMSNKISIPILIGDPSIPTALTEDGKEKALAKRYIDILGKRLVIYRIDIPRTTIVRISHHHSIKTDDVVKACHAVGKVRLVRCRLTGVLDVQFTLAEWPNMLKILNRLNAKKIDGRRLLAQPATIIPPQILCALWNQPEGRKYIKTMLQRLSHRVWESVPPIRDDLEIFYSEKL</sequence>
<name>A0ACB9ZPG5_CATRO</name>
<reference evidence="2" key="1">
    <citation type="journal article" date="2023" name="Nat. Plants">
        <title>Single-cell RNA sequencing provides a high-resolution roadmap for understanding the multicellular compartmentation of specialized metabolism.</title>
        <authorList>
            <person name="Sun S."/>
            <person name="Shen X."/>
            <person name="Li Y."/>
            <person name="Li Y."/>
            <person name="Wang S."/>
            <person name="Li R."/>
            <person name="Zhang H."/>
            <person name="Shen G."/>
            <person name="Guo B."/>
            <person name="Wei J."/>
            <person name="Xu J."/>
            <person name="St-Pierre B."/>
            <person name="Chen S."/>
            <person name="Sun C."/>
        </authorList>
    </citation>
    <scope>NUCLEOTIDE SEQUENCE [LARGE SCALE GENOMIC DNA]</scope>
</reference>
<accession>A0ACB9ZPG5</accession>
<gene>
    <name evidence="1" type="ORF">M9H77_35602</name>
</gene>
<comment type="caution">
    <text evidence="1">The sequence shown here is derived from an EMBL/GenBank/DDBJ whole genome shotgun (WGS) entry which is preliminary data.</text>
</comment>
<keyword evidence="2" id="KW-1185">Reference proteome</keyword>
<protein>
    <submittedName>
        <fullName evidence="1">Uncharacterized protein</fullName>
    </submittedName>
</protein>
<dbReference type="EMBL" id="CM044708">
    <property type="protein sequence ID" value="KAI5649597.1"/>
    <property type="molecule type" value="Genomic_DNA"/>
</dbReference>
<evidence type="ECO:0000313" key="1">
    <source>
        <dbReference type="EMBL" id="KAI5649597.1"/>
    </source>
</evidence>
<evidence type="ECO:0000313" key="2">
    <source>
        <dbReference type="Proteomes" id="UP001060085"/>
    </source>
</evidence>
<organism evidence="1 2">
    <name type="scientific">Catharanthus roseus</name>
    <name type="common">Madagascar periwinkle</name>
    <name type="synonym">Vinca rosea</name>
    <dbReference type="NCBI Taxonomy" id="4058"/>
    <lineage>
        <taxon>Eukaryota</taxon>
        <taxon>Viridiplantae</taxon>
        <taxon>Streptophyta</taxon>
        <taxon>Embryophyta</taxon>
        <taxon>Tracheophyta</taxon>
        <taxon>Spermatophyta</taxon>
        <taxon>Magnoliopsida</taxon>
        <taxon>eudicotyledons</taxon>
        <taxon>Gunneridae</taxon>
        <taxon>Pentapetalae</taxon>
        <taxon>asterids</taxon>
        <taxon>lamiids</taxon>
        <taxon>Gentianales</taxon>
        <taxon>Apocynaceae</taxon>
        <taxon>Rauvolfioideae</taxon>
        <taxon>Vinceae</taxon>
        <taxon>Catharanthinae</taxon>
        <taxon>Catharanthus</taxon>
    </lineage>
</organism>
<proteinExistence type="predicted"/>
<dbReference type="Proteomes" id="UP001060085">
    <property type="component" value="Linkage Group LG08"/>
</dbReference>